<dbReference type="EC" id="7.1.1.1" evidence="2"/>
<keyword evidence="4" id="KW-0521">NADP</keyword>
<dbReference type="CDD" id="cd05304">
    <property type="entry name" value="Rubrum_tdh"/>
    <property type="match status" value="1"/>
</dbReference>
<keyword evidence="3" id="KW-0547">Nucleotide-binding</keyword>
<reference evidence="10 11" key="1">
    <citation type="journal article" date="2011" name="Science">
        <title>Drosophila microbiome modulates host developmental and metabolic homeostasis via insulin signaling.</title>
        <authorList>
            <person name="Shin S.C."/>
            <person name="Kim S.H."/>
            <person name="You H."/>
            <person name="Kim B."/>
            <person name="Kim A.C."/>
            <person name="Lee K.A."/>
            <person name="Yoon J.H."/>
            <person name="Ryu J.H."/>
            <person name="Lee W.J."/>
        </authorList>
    </citation>
    <scope>NUCLEOTIDE SEQUENCE [LARGE SCALE GENOMIC DNA]</scope>
    <source>
        <strain evidence="10 11">DM001</strain>
    </source>
</reference>
<dbReference type="Gene3D" id="3.40.50.720">
    <property type="entry name" value="NAD(P)-binding Rossmann-like Domain"/>
    <property type="match status" value="2"/>
</dbReference>
<dbReference type="GO" id="GO:0008750">
    <property type="term" value="F:proton-translocating NAD(P)+ transhydrogenase activity"/>
    <property type="evidence" value="ECO:0007669"/>
    <property type="project" value="UniProtKB-EC"/>
</dbReference>
<dbReference type="SMART" id="SM01002">
    <property type="entry name" value="AlaDh_PNT_C"/>
    <property type="match status" value="1"/>
</dbReference>
<dbReference type="EMBL" id="AEUP01000028">
    <property type="protein sequence ID" value="EGE47559.1"/>
    <property type="molecule type" value="Genomic_DNA"/>
</dbReference>
<protein>
    <recommendedName>
        <fullName evidence="2">proton-translocating NAD(P)(+) transhydrogenase</fullName>
        <ecNumber evidence="2">7.1.1.1</ecNumber>
    </recommendedName>
</protein>
<keyword evidence="5" id="KW-1278">Translocase</keyword>
<keyword evidence="6" id="KW-0520">NAD</keyword>
<evidence type="ECO:0000256" key="4">
    <source>
        <dbReference type="ARBA" id="ARBA00022857"/>
    </source>
</evidence>
<sequence>MEQTVTLKIAILKETATDERRVAMIPSVAQRIAKLGASLVLEQGGGAAATYTDAAYSQAGVATEADPQKLLEDADIVLAVQPPCVETVKKMKAGSLLVSFIYAKTQPDLVKALRDSKITTFAMELIPRISRAQAMDALSSQAALAGYYAPLLGCVHMQKILPMMTTAVGSLRAARVLVMGLGVAGLQALATAHRLGAVCEGYDVRPETKEEAESVGARFVDTGVDARGAGGYARELTPEEKTKVRAALSQHIAQADLIITTAAVPGKHAPRLIDADQLAAMKEGSVVVDMGAPNGGNCEGTKAGEITKIGPVTLVGPTNLPSCLAAQASELYAKNIYNLLEQVVHDGVLKPDFTDDVIKGTTLTHDGAITNDAIKQFIESPPVEKAS</sequence>
<dbReference type="Proteomes" id="UP000018454">
    <property type="component" value="Unassembled WGS sequence"/>
</dbReference>
<evidence type="ECO:0000256" key="2">
    <source>
        <dbReference type="ARBA" id="ARBA00012943"/>
    </source>
</evidence>
<evidence type="ECO:0000259" key="8">
    <source>
        <dbReference type="SMART" id="SM01002"/>
    </source>
</evidence>
<dbReference type="InterPro" id="IPR007886">
    <property type="entry name" value="AlaDH/PNT_N"/>
</dbReference>
<accession>F1YUC0</accession>
<dbReference type="SUPFAM" id="SSF52283">
    <property type="entry name" value="Formate/glycerate dehydrogenase catalytic domain-like"/>
    <property type="match status" value="1"/>
</dbReference>
<organism evidence="10 11">
    <name type="scientific">Acetobacter pomorum DM001</name>
    <dbReference type="NCBI Taxonomy" id="945681"/>
    <lineage>
        <taxon>Bacteria</taxon>
        <taxon>Pseudomonadati</taxon>
        <taxon>Pseudomonadota</taxon>
        <taxon>Alphaproteobacteria</taxon>
        <taxon>Acetobacterales</taxon>
        <taxon>Acetobacteraceae</taxon>
        <taxon>Acetobacter</taxon>
    </lineage>
</organism>
<evidence type="ECO:0000256" key="1">
    <source>
        <dbReference type="ARBA" id="ARBA00003943"/>
    </source>
</evidence>
<dbReference type="SUPFAM" id="SSF51735">
    <property type="entry name" value="NAD(P)-binding Rossmann-fold domains"/>
    <property type="match status" value="1"/>
</dbReference>
<dbReference type="SMART" id="SM01003">
    <property type="entry name" value="AlaDh_PNT_N"/>
    <property type="match status" value="1"/>
</dbReference>
<dbReference type="GO" id="GO:0005886">
    <property type="term" value="C:plasma membrane"/>
    <property type="evidence" value="ECO:0007669"/>
    <property type="project" value="TreeGrafter"/>
</dbReference>
<proteinExistence type="predicted"/>
<feature type="domain" description="Alanine dehydrogenase/pyridine nucleotide transhydrogenase NAD(H)-binding" evidence="8">
    <location>
        <begin position="154"/>
        <end position="316"/>
    </location>
</feature>
<dbReference type="GO" id="GO:0050661">
    <property type="term" value="F:NADP binding"/>
    <property type="evidence" value="ECO:0007669"/>
    <property type="project" value="TreeGrafter"/>
</dbReference>
<dbReference type="Pfam" id="PF05222">
    <property type="entry name" value="AlaDh_PNT_N"/>
    <property type="match status" value="1"/>
</dbReference>
<evidence type="ECO:0000313" key="10">
    <source>
        <dbReference type="EMBL" id="EGE47559.1"/>
    </source>
</evidence>
<evidence type="ECO:0000256" key="5">
    <source>
        <dbReference type="ARBA" id="ARBA00022967"/>
    </source>
</evidence>
<gene>
    <name evidence="10" type="primary">pntAA</name>
    <name evidence="10" type="ORF">APO_1541</name>
</gene>
<evidence type="ECO:0000313" key="11">
    <source>
        <dbReference type="Proteomes" id="UP000018454"/>
    </source>
</evidence>
<dbReference type="AlphaFoldDB" id="F1YUC0"/>
<name>F1YUC0_9PROT</name>
<comment type="catalytic activity">
    <reaction evidence="7">
        <text>NAD(+) + NADPH + H(+)(in) = NADH + NADP(+) + H(+)(out)</text>
        <dbReference type="Rhea" id="RHEA:47992"/>
        <dbReference type="ChEBI" id="CHEBI:15378"/>
        <dbReference type="ChEBI" id="CHEBI:57540"/>
        <dbReference type="ChEBI" id="CHEBI:57783"/>
        <dbReference type="ChEBI" id="CHEBI:57945"/>
        <dbReference type="ChEBI" id="CHEBI:58349"/>
        <dbReference type="EC" id="7.1.1.1"/>
    </reaction>
</comment>
<dbReference type="InterPro" id="IPR007698">
    <property type="entry name" value="AlaDH/PNT_NAD(H)-bd"/>
</dbReference>
<comment type="function">
    <text evidence="1">The transhydrogenation between NADH and NADP is coupled to respiration and ATP hydrolysis and functions as a proton pump across the membrane.</text>
</comment>
<dbReference type="PANTHER" id="PTHR10160:SF19">
    <property type="entry name" value="PROTON-TRANSLOCATING NAD(P)(+) TRANSHYDROGENASE"/>
    <property type="match status" value="1"/>
</dbReference>
<evidence type="ECO:0000256" key="7">
    <source>
        <dbReference type="ARBA" id="ARBA00048202"/>
    </source>
</evidence>
<evidence type="ECO:0000259" key="9">
    <source>
        <dbReference type="SMART" id="SM01003"/>
    </source>
</evidence>
<comment type="caution">
    <text evidence="10">The sequence shown here is derived from an EMBL/GenBank/DDBJ whole genome shotgun (WGS) entry which is preliminary data.</text>
</comment>
<dbReference type="PANTHER" id="PTHR10160">
    <property type="entry name" value="NAD(P) TRANSHYDROGENASE"/>
    <property type="match status" value="1"/>
</dbReference>
<dbReference type="InterPro" id="IPR036291">
    <property type="entry name" value="NAD(P)-bd_dom_sf"/>
</dbReference>
<dbReference type="Pfam" id="PF01262">
    <property type="entry name" value="AlaDh_PNT_C"/>
    <property type="match status" value="1"/>
</dbReference>
<dbReference type="GO" id="GO:0006740">
    <property type="term" value="P:NADPH regeneration"/>
    <property type="evidence" value="ECO:0007669"/>
    <property type="project" value="TreeGrafter"/>
</dbReference>
<feature type="domain" description="Alanine dehydrogenase/pyridine nucleotide transhydrogenase N-terminal" evidence="9">
    <location>
        <begin position="10"/>
        <end position="145"/>
    </location>
</feature>
<evidence type="ECO:0000256" key="6">
    <source>
        <dbReference type="ARBA" id="ARBA00023027"/>
    </source>
</evidence>
<evidence type="ECO:0000256" key="3">
    <source>
        <dbReference type="ARBA" id="ARBA00022741"/>
    </source>
</evidence>